<dbReference type="Proteomes" id="UP000000813">
    <property type="component" value="Chromosome circular"/>
</dbReference>
<protein>
    <submittedName>
        <fullName evidence="1">Uncharacterized protein</fullName>
    </submittedName>
</protein>
<dbReference type="EMBL" id="AE007869">
    <property type="protein sequence ID" value="AAL43601.1"/>
    <property type="molecule type" value="Genomic_DNA"/>
</dbReference>
<dbReference type="HOGENOM" id="CLU_2986268_0_0_5"/>
<dbReference type="KEGG" id="atu:Atu2620"/>
<dbReference type="STRING" id="176299.Atu2620"/>
<organism evidence="1 2">
    <name type="scientific">Agrobacterium fabrum (strain C58 / ATCC 33970)</name>
    <name type="common">Agrobacterium tumefaciens (strain C58)</name>
    <dbReference type="NCBI Taxonomy" id="176299"/>
    <lineage>
        <taxon>Bacteria</taxon>
        <taxon>Pseudomonadati</taxon>
        <taxon>Pseudomonadota</taxon>
        <taxon>Alphaproteobacteria</taxon>
        <taxon>Hyphomicrobiales</taxon>
        <taxon>Rhizobiaceae</taxon>
        <taxon>Rhizobium/Agrobacterium group</taxon>
        <taxon>Agrobacterium</taxon>
        <taxon>Agrobacterium tumefaciens complex</taxon>
    </lineage>
</organism>
<evidence type="ECO:0000313" key="1">
    <source>
        <dbReference type="EMBL" id="AAL43601.1"/>
    </source>
</evidence>
<dbReference type="BioCyc" id="AGRO:ATU2620-MONOMER"/>
<accession>Q8UC78</accession>
<proteinExistence type="predicted"/>
<dbReference type="AlphaFoldDB" id="Q8UC78"/>
<dbReference type="PIR" id="AC2898">
    <property type="entry name" value="AC2898"/>
</dbReference>
<sequence>MTAHKIFKTESGRFGRFFVFSCLLLLPLGIWRVVAQGTSRGIGSRLPKSIPIFQVMG</sequence>
<evidence type="ECO:0000313" key="2">
    <source>
        <dbReference type="Proteomes" id="UP000000813"/>
    </source>
</evidence>
<reference evidence="1 2" key="2">
    <citation type="journal article" date="2001" name="Science">
        <title>Genome sequence of the plant pathogen and biotechnology agent Agrobacterium tumefaciens C58.</title>
        <authorList>
            <person name="Goodner B."/>
            <person name="Hinkle G."/>
            <person name="Gattung S."/>
            <person name="Miller N."/>
            <person name="Blanchard M."/>
            <person name="Qurollo B."/>
            <person name="Goldman B.S."/>
            <person name="Cao Y."/>
            <person name="Askenazi M."/>
            <person name="Halling C."/>
            <person name="Mullin L."/>
            <person name="Houmiel K."/>
            <person name="Gordon J."/>
            <person name="Vaudin M."/>
            <person name="Iartchouk O."/>
            <person name="Epp A."/>
            <person name="Liu F."/>
            <person name="Wollam C."/>
            <person name="Allinger M."/>
            <person name="Doughty D."/>
            <person name="Scott C."/>
            <person name="Lappas C."/>
            <person name="Markelz B."/>
            <person name="Flanagan C."/>
            <person name="Crowell C."/>
            <person name="Gurson J."/>
            <person name="Lomo C."/>
            <person name="Sear C."/>
            <person name="Strub G."/>
            <person name="Cielo C."/>
            <person name="Slater S."/>
        </authorList>
    </citation>
    <scope>NUCLEOTIDE SEQUENCE [LARGE SCALE GENOMIC DNA]</scope>
    <source>
        <strain evidence="2">C58 / ATCC 33970</strain>
    </source>
</reference>
<dbReference type="EnsemblBacteria" id="AAL43601">
    <property type="protein sequence ID" value="AAL43601"/>
    <property type="gene ID" value="Atu2620"/>
</dbReference>
<keyword evidence="2" id="KW-1185">Reference proteome</keyword>
<gene>
    <name evidence="1" type="ordered locus">Atu2620</name>
</gene>
<reference evidence="1 2" key="1">
    <citation type="journal article" date="2001" name="Science">
        <title>The genome of the natural genetic engineer Agrobacterium tumefaciens C58.</title>
        <authorList>
            <person name="Wood D.W."/>
            <person name="Setubal J.C."/>
            <person name="Kaul R."/>
            <person name="Monks D.E."/>
            <person name="Kitajima J.P."/>
            <person name="Okura V.K."/>
            <person name="Zhou Y."/>
            <person name="Chen L."/>
            <person name="Wood G.E."/>
            <person name="Almeida N.F.Jr."/>
            <person name="Woo L."/>
            <person name="Chen Y."/>
            <person name="Paulsen I.T."/>
            <person name="Eisen J.A."/>
            <person name="Karp P.D."/>
            <person name="Bovee D.Sr."/>
            <person name="Chapman P."/>
            <person name="Clendenning J."/>
            <person name="Deatherage G."/>
            <person name="Gillet W."/>
            <person name="Grant C."/>
            <person name="Kutyavin T."/>
            <person name="Levy R."/>
            <person name="Li M.J."/>
            <person name="McClelland E."/>
            <person name="Palmieri A."/>
            <person name="Raymond C."/>
            <person name="Rouse G."/>
            <person name="Saenphimmachak C."/>
            <person name="Wu Z."/>
            <person name="Romero P."/>
            <person name="Gordon D."/>
            <person name="Zhang S."/>
            <person name="Yoo H."/>
            <person name="Tao Y."/>
            <person name="Biddle P."/>
            <person name="Jung M."/>
            <person name="Krespan W."/>
            <person name="Perry M."/>
            <person name="Gordon-Kamm B."/>
            <person name="Liao L."/>
            <person name="Kim S."/>
            <person name="Hendrick C."/>
            <person name="Zhao Z.Y."/>
            <person name="Dolan M."/>
            <person name="Chumley F."/>
            <person name="Tingey S.V."/>
            <person name="Tomb J.F."/>
            <person name="Gordon M.P."/>
            <person name="Olson M.V."/>
            <person name="Nester E.W."/>
        </authorList>
    </citation>
    <scope>NUCLEOTIDE SEQUENCE [LARGE SCALE GENOMIC DNA]</scope>
    <source>
        <strain evidence="2">C58 / ATCC 33970</strain>
    </source>
</reference>
<name>Q8UC78_AGRFC</name>